<feature type="compositionally biased region" description="Acidic residues" evidence="14">
    <location>
        <begin position="920"/>
        <end position="931"/>
    </location>
</feature>
<comment type="similarity">
    <text evidence="4">Belongs to the TMTC family.</text>
</comment>
<feature type="transmembrane region" description="Helical" evidence="15">
    <location>
        <begin position="514"/>
        <end position="532"/>
    </location>
</feature>
<dbReference type="Gene3D" id="1.25.40.10">
    <property type="entry name" value="Tetratricopeptide repeat domain"/>
    <property type="match status" value="1"/>
</dbReference>
<keyword evidence="6 17" id="KW-0808">Transferase</keyword>
<evidence type="ECO:0000256" key="4">
    <source>
        <dbReference type="ARBA" id="ARBA00007882"/>
    </source>
</evidence>
<feature type="transmembrane region" description="Helical" evidence="15">
    <location>
        <begin position="201"/>
        <end position="234"/>
    </location>
</feature>
<dbReference type="InterPro" id="IPR013618">
    <property type="entry name" value="TMTC_DUF1736"/>
</dbReference>
<evidence type="ECO:0000256" key="10">
    <source>
        <dbReference type="ARBA" id="ARBA00022824"/>
    </source>
</evidence>
<evidence type="ECO:0000256" key="8">
    <source>
        <dbReference type="ARBA" id="ARBA00022737"/>
    </source>
</evidence>
<name>A0A7J6TMT1_PEROL</name>
<feature type="transmembrane region" description="Helical" evidence="15">
    <location>
        <begin position="539"/>
        <end position="556"/>
    </location>
</feature>
<feature type="transmembrane region" description="Helical" evidence="15">
    <location>
        <begin position="108"/>
        <end position="125"/>
    </location>
</feature>
<feature type="domain" description="DUF1736" evidence="16">
    <location>
        <begin position="371"/>
        <end position="437"/>
    </location>
</feature>
<comment type="caution">
    <text evidence="17">The sequence shown here is derived from an EMBL/GenBank/DDBJ whole genome shotgun (WGS) entry which is preliminary data.</text>
</comment>
<dbReference type="Pfam" id="PF08409">
    <property type="entry name" value="TMTC_DUF1736"/>
    <property type="match status" value="1"/>
</dbReference>
<dbReference type="AlphaFoldDB" id="A0A7J6TMT1"/>
<evidence type="ECO:0000256" key="2">
    <source>
        <dbReference type="ARBA" id="ARBA00004240"/>
    </source>
</evidence>
<proteinExistence type="inferred from homology"/>
<evidence type="ECO:0000256" key="1">
    <source>
        <dbReference type="ARBA" id="ARBA00004141"/>
    </source>
</evidence>
<evidence type="ECO:0000313" key="17">
    <source>
        <dbReference type="EMBL" id="KAF4746629.1"/>
    </source>
</evidence>
<feature type="region of interest" description="Disordered" evidence="14">
    <location>
        <begin position="1"/>
        <end position="76"/>
    </location>
</feature>
<organism evidence="17 18">
    <name type="scientific">Perkinsus olseni</name>
    <name type="common">Perkinsus atlanticus</name>
    <dbReference type="NCBI Taxonomy" id="32597"/>
    <lineage>
        <taxon>Eukaryota</taxon>
        <taxon>Sar</taxon>
        <taxon>Alveolata</taxon>
        <taxon>Perkinsozoa</taxon>
        <taxon>Perkinsea</taxon>
        <taxon>Perkinsida</taxon>
        <taxon>Perkinsidae</taxon>
        <taxon>Perkinsus</taxon>
    </lineage>
</organism>
<evidence type="ECO:0000256" key="11">
    <source>
        <dbReference type="ARBA" id="ARBA00022989"/>
    </source>
</evidence>
<evidence type="ECO:0000256" key="5">
    <source>
        <dbReference type="ARBA" id="ARBA00012839"/>
    </source>
</evidence>
<dbReference type="UniPathway" id="UPA00378"/>
<dbReference type="PANTHER" id="PTHR44227:SF3">
    <property type="entry name" value="PROTEIN O-MANNOSYL-TRANSFERASE TMTC4"/>
    <property type="match status" value="1"/>
</dbReference>
<dbReference type="PROSITE" id="PS50005">
    <property type="entry name" value="TPR"/>
    <property type="match status" value="2"/>
</dbReference>
<reference evidence="17 18" key="1">
    <citation type="submission" date="2020-04" db="EMBL/GenBank/DDBJ databases">
        <title>Perkinsus olseni comparative genomics.</title>
        <authorList>
            <person name="Bogema D.R."/>
        </authorList>
    </citation>
    <scope>NUCLEOTIDE SEQUENCE [LARGE SCALE GENOMIC DNA]</scope>
    <source>
        <strain evidence="17 18">ATCC PRA-207</strain>
    </source>
</reference>
<dbReference type="GO" id="GO:0030968">
    <property type="term" value="P:endoplasmic reticulum unfolded protein response"/>
    <property type="evidence" value="ECO:0007669"/>
    <property type="project" value="TreeGrafter"/>
</dbReference>
<feature type="transmembrane region" description="Helical" evidence="15">
    <location>
        <begin position="246"/>
        <end position="268"/>
    </location>
</feature>
<keyword evidence="9 13" id="KW-0802">TPR repeat</keyword>
<evidence type="ECO:0000256" key="14">
    <source>
        <dbReference type="SAM" id="MobiDB-lite"/>
    </source>
</evidence>
<dbReference type="EMBL" id="JABANO010009556">
    <property type="protein sequence ID" value="KAF4746629.1"/>
    <property type="molecule type" value="Genomic_DNA"/>
</dbReference>
<protein>
    <recommendedName>
        <fullName evidence="5">dolichyl-phosphate-mannose--protein mannosyltransferase</fullName>
        <ecNumber evidence="5">2.4.1.109</ecNumber>
    </recommendedName>
</protein>
<keyword evidence="12 15" id="KW-0472">Membrane</keyword>
<evidence type="ECO:0000256" key="12">
    <source>
        <dbReference type="ARBA" id="ARBA00023136"/>
    </source>
</evidence>
<sequence>MKQPRQKLPSHNELIRRNDDCETPTDEAYEVSTERSDLDRWQRPSSSENDDDAYVVVSPPRISNDDHPATSSLSTIKGSTLAGPLTPLARLLWRGVFEPAMTSRWRRLISVIFIAVCLVPYTPMIRYKGFIMDDSVAIVRNLNVVGESVSWSDLNSRDFWGLNMFDGGWTHKSFRPITTITYRWNYLLHGLDSSGFHVANFLLHAAVSFLIIPLCTIVLGAPRLLAVIGAALFACHPVHTENLLYLVCRADILAALFAILSIVLYISAAGHNNKADSSLSRNEEGPHWVLMMSGCLLACLLAVAGGLSKEAGFTVLPILVGIEILHLWRSLRDGKPANFPRATQRIAMVCSVTIACLLWRYSHTRGTDVNMSPQDNPVQFETDRLTRILTYAFLHGQYLKLLILPMYLCYDYSLNAIPMLRTFQDCRLLLPLASYVSCDPAQDGASCLCHKLLIACLLAVGLRLLTTVGLERSHQCSRERGKNILIGLAVLIVTWFPASNVMFPVGTVIGERLLYIPSIGFIMLVITSLESCASRRSGLLDPLSLGFTVFILIPVFSTRTFLRVLDWSDPDVLFVVDGVRQPASAKTQVRSLPLPFRRLGNAIFNLGITYMQQQKWDEAVGALVRCALADPMSGLPYWRIGQIEILRGNFPVAEQWLMEATTKFGASLMVKDEEIFHDAAVALYQNGKVEMAMEYLHMALTMNPDFPKGLNNLACATLGAEYSQGEERGRYDAVDRAAHYVSQAIQLSEASSIQNPLYWQNMLFLAKLANNMKLAKSAESKLSEIIPDITPNDLVKASTDYSHPMPNSAPQLFRNRTCGGMGESGSDIFDHRYCMMYRMAEWMGLVEGGPCPRANRRNSRTPMSSEEAFAFLGKVGASEESSAAMRAAEQHGSYEGSAEAPLDTCSKNVPEVAESREQPDPGDGDVSDSSS</sequence>
<feature type="compositionally biased region" description="Basic and acidic residues" evidence="14">
    <location>
        <begin position="32"/>
        <end position="42"/>
    </location>
</feature>
<evidence type="ECO:0000256" key="6">
    <source>
        <dbReference type="ARBA" id="ARBA00022679"/>
    </source>
</evidence>
<evidence type="ECO:0000256" key="9">
    <source>
        <dbReference type="ARBA" id="ARBA00022803"/>
    </source>
</evidence>
<dbReference type="EC" id="2.4.1.109" evidence="5"/>
<feature type="transmembrane region" description="Helical" evidence="15">
    <location>
        <begin position="343"/>
        <end position="361"/>
    </location>
</feature>
<evidence type="ECO:0000256" key="13">
    <source>
        <dbReference type="PROSITE-ProRule" id="PRU00339"/>
    </source>
</evidence>
<dbReference type="SUPFAM" id="SSF48452">
    <property type="entry name" value="TPR-like"/>
    <property type="match status" value="1"/>
</dbReference>
<keyword evidence="7 15" id="KW-0812">Transmembrane</keyword>
<keyword evidence="18" id="KW-1185">Reference proteome</keyword>
<keyword evidence="10" id="KW-0256">Endoplasmic reticulum</keyword>
<comment type="subcellular location">
    <subcellularLocation>
        <location evidence="2">Endoplasmic reticulum</location>
    </subcellularLocation>
    <subcellularLocation>
        <location evidence="1">Membrane</location>
        <topology evidence="1">Multi-pass membrane protein</topology>
    </subcellularLocation>
</comment>
<comment type="pathway">
    <text evidence="3">Protein modification; protein glycosylation.</text>
</comment>
<evidence type="ECO:0000259" key="16">
    <source>
        <dbReference type="Pfam" id="PF08409"/>
    </source>
</evidence>
<dbReference type="GO" id="GO:0005783">
    <property type="term" value="C:endoplasmic reticulum"/>
    <property type="evidence" value="ECO:0007669"/>
    <property type="project" value="UniProtKB-SubCell"/>
</dbReference>
<evidence type="ECO:0000313" key="18">
    <source>
        <dbReference type="Proteomes" id="UP000553632"/>
    </source>
</evidence>
<dbReference type="Proteomes" id="UP000553632">
    <property type="component" value="Unassembled WGS sequence"/>
</dbReference>
<feature type="transmembrane region" description="Helical" evidence="15">
    <location>
        <begin position="288"/>
        <end position="307"/>
    </location>
</feature>
<keyword evidence="11 15" id="KW-1133">Transmembrane helix</keyword>
<feature type="transmembrane region" description="Helical" evidence="15">
    <location>
        <begin position="314"/>
        <end position="331"/>
    </location>
</feature>
<keyword evidence="8" id="KW-0677">Repeat</keyword>
<dbReference type="SMART" id="SM00028">
    <property type="entry name" value="TPR"/>
    <property type="match status" value="2"/>
</dbReference>
<feature type="transmembrane region" description="Helical" evidence="15">
    <location>
        <begin position="483"/>
        <end position="502"/>
    </location>
</feature>
<dbReference type="GO" id="GO:0016020">
    <property type="term" value="C:membrane"/>
    <property type="evidence" value="ECO:0007669"/>
    <property type="project" value="UniProtKB-SubCell"/>
</dbReference>
<dbReference type="GO" id="GO:0004169">
    <property type="term" value="F:dolichyl-phosphate-mannose-protein mannosyltransferase activity"/>
    <property type="evidence" value="ECO:0007669"/>
    <property type="project" value="UniProtKB-EC"/>
</dbReference>
<evidence type="ECO:0000256" key="15">
    <source>
        <dbReference type="SAM" id="Phobius"/>
    </source>
</evidence>
<accession>A0A7J6TMT1</accession>
<dbReference type="InterPro" id="IPR019734">
    <property type="entry name" value="TPR_rpt"/>
</dbReference>
<dbReference type="PANTHER" id="PTHR44227">
    <property type="match status" value="1"/>
</dbReference>
<evidence type="ECO:0000256" key="7">
    <source>
        <dbReference type="ARBA" id="ARBA00022692"/>
    </source>
</evidence>
<dbReference type="InterPro" id="IPR052346">
    <property type="entry name" value="O-mannosyl-transferase_TMTC"/>
</dbReference>
<evidence type="ECO:0000256" key="3">
    <source>
        <dbReference type="ARBA" id="ARBA00004922"/>
    </source>
</evidence>
<feature type="repeat" description="TPR" evidence="13">
    <location>
        <begin position="600"/>
        <end position="633"/>
    </location>
</feature>
<dbReference type="InterPro" id="IPR011990">
    <property type="entry name" value="TPR-like_helical_dom_sf"/>
</dbReference>
<feature type="repeat" description="TPR" evidence="13">
    <location>
        <begin position="673"/>
        <end position="706"/>
    </location>
</feature>
<feature type="region of interest" description="Disordered" evidence="14">
    <location>
        <begin position="880"/>
        <end position="931"/>
    </location>
</feature>
<gene>
    <name evidence="17" type="primary">TMTC4_3</name>
    <name evidence="17" type="ORF">FOZ63_019052</name>
</gene>